<dbReference type="Gene3D" id="3.50.50.60">
    <property type="entry name" value="FAD/NAD(P)-binding domain"/>
    <property type="match status" value="1"/>
</dbReference>
<dbReference type="Pfam" id="PF13738">
    <property type="entry name" value="Pyr_redox_3"/>
    <property type="match status" value="1"/>
</dbReference>
<dbReference type="AlphaFoldDB" id="A0A381Y7Y5"/>
<dbReference type="SUPFAM" id="SSF51905">
    <property type="entry name" value="FAD/NAD(P)-binding domain"/>
    <property type="match status" value="1"/>
</dbReference>
<keyword evidence="7" id="KW-0503">Monooxygenase</keyword>
<dbReference type="PRINTS" id="PR00469">
    <property type="entry name" value="PNDRDTASEII"/>
</dbReference>
<comment type="cofactor">
    <cofactor evidence="1">
        <name>FAD</name>
        <dbReference type="ChEBI" id="CHEBI:57692"/>
    </cofactor>
</comment>
<comment type="similarity">
    <text evidence="2">Belongs to the FAD-binding monooxygenase family.</text>
</comment>
<keyword evidence="4" id="KW-0274">FAD</keyword>
<keyword evidence="5" id="KW-0521">NADP</keyword>
<reference evidence="8" key="1">
    <citation type="submission" date="2018-05" db="EMBL/GenBank/DDBJ databases">
        <authorList>
            <person name="Lanie J.A."/>
            <person name="Ng W.-L."/>
            <person name="Kazmierczak K.M."/>
            <person name="Andrzejewski T.M."/>
            <person name="Davidsen T.M."/>
            <person name="Wayne K.J."/>
            <person name="Tettelin H."/>
            <person name="Glass J.I."/>
            <person name="Rusch D."/>
            <person name="Podicherti R."/>
            <person name="Tsui H.-C.T."/>
            <person name="Winkler M.E."/>
        </authorList>
    </citation>
    <scope>NUCLEOTIDE SEQUENCE</scope>
</reference>
<evidence type="ECO:0000256" key="2">
    <source>
        <dbReference type="ARBA" id="ARBA00010139"/>
    </source>
</evidence>
<name>A0A381Y7Y5_9ZZZZ</name>
<dbReference type="PANTHER" id="PTHR43098:SF3">
    <property type="entry name" value="L-ORNITHINE N(5)-MONOOXYGENASE-RELATED"/>
    <property type="match status" value="1"/>
</dbReference>
<organism evidence="8">
    <name type="scientific">marine metagenome</name>
    <dbReference type="NCBI Taxonomy" id="408172"/>
    <lineage>
        <taxon>unclassified sequences</taxon>
        <taxon>metagenomes</taxon>
        <taxon>ecological metagenomes</taxon>
    </lineage>
</organism>
<proteinExistence type="inferred from homology"/>
<keyword evidence="3" id="KW-0285">Flavoprotein</keyword>
<feature type="non-terminal residue" evidence="8">
    <location>
        <position position="285"/>
    </location>
</feature>
<evidence type="ECO:0000256" key="1">
    <source>
        <dbReference type="ARBA" id="ARBA00001974"/>
    </source>
</evidence>
<evidence type="ECO:0000256" key="6">
    <source>
        <dbReference type="ARBA" id="ARBA00023002"/>
    </source>
</evidence>
<gene>
    <name evidence="8" type="ORF">METZ01_LOCUS125988</name>
</gene>
<evidence type="ECO:0000256" key="5">
    <source>
        <dbReference type="ARBA" id="ARBA00022857"/>
    </source>
</evidence>
<evidence type="ECO:0000256" key="7">
    <source>
        <dbReference type="ARBA" id="ARBA00023033"/>
    </source>
</evidence>
<protein>
    <recommendedName>
        <fullName evidence="9">FAD/NAD(P)-binding domain-containing protein</fullName>
    </recommendedName>
</protein>
<keyword evidence="6" id="KW-0560">Oxidoreductase</keyword>
<evidence type="ECO:0000256" key="4">
    <source>
        <dbReference type="ARBA" id="ARBA00022827"/>
    </source>
</evidence>
<dbReference type="EMBL" id="UINC01017598">
    <property type="protein sequence ID" value="SVA73134.1"/>
    <property type="molecule type" value="Genomic_DNA"/>
</dbReference>
<evidence type="ECO:0000313" key="8">
    <source>
        <dbReference type="EMBL" id="SVA73134.1"/>
    </source>
</evidence>
<evidence type="ECO:0008006" key="9">
    <source>
        <dbReference type="Google" id="ProtNLM"/>
    </source>
</evidence>
<accession>A0A381Y7Y5</accession>
<dbReference type="InterPro" id="IPR050775">
    <property type="entry name" value="FAD-binding_Monooxygenases"/>
</dbReference>
<dbReference type="GO" id="GO:0004497">
    <property type="term" value="F:monooxygenase activity"/>
    <property type="evidence" value="ECO:0007669"/>
    <property type="project" value="UniProtKB-KW"/>
</dbReference>
<feature type="non-terminal residue" evidence="8">
    <location>
        <position position="1"/>
    </location>
</feature>
<evidence type="ECO:0000256" key="3">
    <source>
        <dbReference type="ARBA" id="ARBA00022630"/>
    </source>
</evidence>
<dbReference type="InterPro" id="IPR036188">
    <property type="entry name" value="FAD/NAD-bd_sf"/>
</dbReference>
<sequence length="285" mass="32148">VSSGASNKFVNKSLDYDVVVIGAGISGLYQLYCLRKAGFRVCVLERGTGVGGTWYWNRYPGARFDSESYSYAYSFSEELLEEWNWSEHFASQPEILRYLEYVASRFSLLKNIRFSCEVTKAHYIDETSHWKLTLSNGSTVTTRVLITALGILSEPTFPDIEGIDSFSGDSYHTALWPKTPVEFKGKNVAVIGTGASGVQTIQEIAATVRHLTVFQRRPNWCAPLNNSPIGLDEMKDIRANYNDMFALCSESHGGFIWTLDPRGTFEVNPEERMSFWEDLYASRGM</sequence>
<dbReference type="PANTHER" id="PTHR43098">
    <property type="entry name" value="L-ORNITHINE N(5)-MONOOXYGENASE-RELATED"/>
    <property type="match status" value="1"/>
</dbReference>